<keyword evidence="1 6" id="KW-0540">Nuclease</keyword>
<organism evidence="7 8">
    <name type="scientific">Candidatus Raymondbacteria bacterium RIFOXYD12_FULL_49_13</name>
    <dbReference type="NCBI Taxonomy" id="1817890"/>
    <lineage>
        <taxon>Bacteria</taxon>
        <taxon>Raymondiibacteriota</taxon>
    </lineage>
</organism>
<evidence type="ECO:0000256" key="1">
    <source>
        <dbReference type="ARBA" id="ARBA00022722"/>
    </source>
</evidence>
<dbReference type="InterPro" id="IPR011335">
    <property type="entry name" value="Restrct_endonuc-II-like"/>
</dbReference>
<protein>
    <recommendedName>
        <fullName evidence="6">Very short patch repair endonuclease</fullName>
        <ecNumber evidence="6">3.1.-.-</ecNumber>
    </recommendedName>
</protein>
<dbReference type="EMBL" id="MFYX01000093">
    <property type="protein sequence ID" value="OGK03240.1"/>
    <property type="molecule type" value="Genomic_DNA"/>
</dbReference>
<dbReference type="CDD" id="cd00221">
    <property type="entry name" value="Vsr"/>
    <property type="match status" value="1"/>
</dbReference>
<dbReference type="NCBIfam" id="TIGR00632">
    <property type="entry name" value="vsr"/>
    <property type="match status" value="1"/>
</dbReference>
<dbReference type="EC" id="3.1.-.-" evidence="6"/>
<dbReference type="Pfam" id="PF03852">
    <property type="entry name" value="Vsr"/>
    <property type="match status" value="1"/>
</dbReference>
<dbReference type="AlphaFoldDB" id="A0A1F7F999"/>
<keyword evidence="2 6" id="KW-0255">Endonuclease</keyword>
<proteinExistence type="inferred from homology"/>
<evidence type="ECO:0000256" key="5">
    <source>
        <dbReference type="ARBA" id="ARBA00023204"/>
    </source>
</evidence>
<evidence type="ECO:0000256" key="3">
    <source>
        <dbReference type="ARBA" id="ARBA00022763"/>
    </source>
</evidence>
<comment type="similarity">
    <text evidence="6">Belongs to the vsr family.</text>
</comment>
<dbReference type="PIRSF" id="PIRSF018267">
    <property type="entry name" value="VSR_endonuc"/>
    <property type="match status" value="1"/>
</dbReference>
<evidence type="ECO:0000313" key="7">
    <source>
        <dbReference type="EMBL" id="OGK03240.1"/>
    </source>
</evidence>
<gene>
    <name evidence="7" type="ORF">A2519_13295</name>
</gene>
<keyword evidence="3 6" id="KW-0227">DNA damage</keyword>
<keyword evidence="4 6" id="KW-0378">Hydrolase</keyword>
<evidence type="ECO:0000313" key="8">
    <source>
        <dbReference type="Proteomes" id="UP000179243"/>
    </source>
</evidence>
<sequence>MDVFDPCKRSLIMSSIRSRDTKPELLLRKLLSSLGCRYRLYSADLPGKPDIVFRRMKKVIFLHGCFWHCHTRCIDGRKPKSNKGYWNPKLLANVARDKRNSKALRKTGWKTLVIWECQLKNESKVKLKLEKFLS</sequence>
<evidence type="ECO:0000256" key="6">
    <source>
        <dbReference type="PIRNR" id="PIRNR018267"/>
    </source>
</evidence>
<comment type="caution">
    <text evidence="7">The sequence shown here is derived from an EMBL/GenBank/DDBJ whole genome shotgun (WGS) entry which is preliminary data.</text>
</comment>
<evidence type="ECO:0000256" key="4">
    <source>
        <dbReference type="ARBA" id="ARBA00022801"/>
    </source>
</evidence>
<dbReference type="SUPFAM" id="SSF52980">
    <property type="entry name" value="Restriction endonuclease-like"/>
    <property type="match status" value="1"/>
</dbReference>
<name>A0A1F7F999_UNCRA</name>
<accession>A0A1F7F999</accession>
<comment type="function">
    <text evidence="6">May nick specific sequences that contain T:G mispairs resulting from m5C-deamination.</text>
</comment>
<dbReference type="GO" id="GO:0016787">
    <property type="term" value="F:hydrolase activity"/>
    <property type="evidence" value="ECO:0007669"/>
    <property type="project" value="UniProtKB-KW"/>
</dbReference>
<dbReference type="Proteomes" id="UP000179243">
    <property type="component" value="Unassembled WGS sequence"/>
</dbReference>
<dbReference type="InterPro" id="IPR004603">
    <property type="entry name" value="DNA_mismatch_endonuc_vsr"/>
</dbReference>
<evidence type="ECO:0000256" key="2">
    <source>
        <dbReference type="ARBA" id="ARBA00022759"/>
    </source>
</evidence>
<keyword evidence="5 6" id="KW-0234">DNA repair</keyword>
<reference evidence="7 8" key="1">
    <citation type="journal article" date="2016" name="Nat. Commun.">
        <title>Thousands of microbial genomes shed light on interconnected biogeochemical processes in an aquifer system.</title>
        <authorList>
            <person name="Anantharaman K."/>
            <person name="Brown C.T."/>
            <person name="Hug L.A."/>
            <person name="Sharon I."/>
            <person name="Castelle C.J."/>
            <person name="Probst A.J."/>
            <person name="Thomas B.C."/>
            <person name="Singh A."/>
            <person name="Wilkins M.J."/>
            <person name="Karaoz U."/>
            <person name="Brodie E.L."/>
            <person name="Williams K.H."/>
            <person name="Hubbard S.S."/>
            <person name="Banfield J.F."/>
        </authorList>
    </citation>
    <scope>NUCLEOTIDE SEQUENCE [LARGE SCALE GENOMIC DNA]</scope>
</reference>
<dbReference type="Gene3D" id="3.40.960.10">
    <property type="entry name" value="VSR Endonuclease"/>
    <property type="match status" value="1"/>
</dbReference>
<dbReference type="GO" id="GO:0006298">
    <property type="term" value="P:mismatch repair"/>
    <property type="evidence" value="ECO:0007669"/>
    <property type="project" value="UniProtKB-UniRule"/>
</dbReference>
<dbReference type="GO" id="GO:0004519">
    <property type="term" value="F:endonuclease activity"/>
    <property type="evidence" value="ECO:0007669"/>
    <property type="project" value="UniProtKB-KW"/>
</dbReference>